<comment type="function">
    <text evidence="12">Involved in the biosynthesis of lipid A, a phosphorylated glycolipid that in bacteria anchors the lipopolysaccharide to the outer membrane of the cell. Lipid A-like molecules in plants may serve as structural components of the outer membranes of mitochondria and/or chloroplasts, or may be involved in signal transduction or plant defense responses.</text>
</comment>
<dbReference type="GO" id="GO:0009245">
    <property type="term" value="P:lipid A biosynthetic process"/>
    <property type="evidence" value="ECO:0007669"/>
    <property type="project" value="UniProtKB-KW"/>
</dbReference>
<evidence type="ECO:0000256" key="6">
    <source>
        <dbReference type="ARBA" id="ARBA00022556"/>
    </source>
</evidence>
<accession>A0A818Z7L9</accession>
<dbReference type="InterPro" id="IPR011334">
    <property type="entry name" value="UDP-acyl_GlcNac_deAcase_C"/>
</dbReference>
<dbReference type="PANTHER" id="PTHR33694:SF1">
    <property type="entry name" value="UDP-3-O-ACYL-N-ACETYLGLUCOSAMINE DEACETYLASE 1, MITOCHONDRIAL-RELATED"/>
    <property type="match status" value="1"/>
</dbReference>
<evidence type="ECO:0000313" key="14">
    <source>
        <dbReference type="EMBL" id="CAF3764553.1"/>
    </source>
</evidence>
<dbReference type="EC" id="3.5.1.108" evidence="4"/>
<protein>
    <recommendedName>
        <fullName evidence="4">UDP-3-O-acyl-N-acetylglucosamine deacetylase</fullName>
        <ecNumber evidence="4">3.5.1.108</ecNumber>
    </recommendedName>
</protein>
<keyword evidence="10" id="KW-0443">Lipid metabolism</keyword>
<comment type="pathway">
    <text evidence="2">Glycolipid biosynthesis; lipid IV(A) biosynthesis; lipid IV(A) from (3R)-3-hydroxytetradecanoyl-[acyl-carrier-protein] and UDP-N-acetyl-alpha-D-glucosamine: step 2/6.</text>
</comment>
<dbReference type="EMBL" id="CAJNRG010004098">
    <property type="protein sequence ID" value="CAF2063259.1"/>
    <property type="molecule type" value="Genomic_DNA"/>
</dbReference>
<proteinExistence type="inferred from homology"/>
<evidence type="ECO:0000256" key="7">
    <source>
        <dbReference type="ARBA" id="ARBA00022723"/>
    </source>
</evidence>
<evidence type="ECO:0000256" key="9">
    <source>
        <dbReference type="ARBA" id="ARBA00022833"/>
    </source>
</evidence>
<dbReference type="InterPro" id="IPR020568">
    <property type="entry name" value="Ribosomal_Su5_D2-typ_SF"/>
</dbReference>
<dbReference type="GO" id="GO:0016020">
    <property type="term" value="C:membrane"/>
    <property type="evidence" value="ECO:0007669"/>
    <property type="project" value="GOC"/>
</dbReference>
<evidence type="ECO:0000256" key="11">
    <source>
        <dbReference type="ARBA" id="ARBA00024535"/>
    </source>
</evidence>
<dbReference type="SUPFAM" id="SSF54211">
    <property type="entry name" value="Ribosomal protein S5 domain 2-like"/>
    <property type="match status" value="2"/>
</dbReference>
<dbReference type="UniPathway" id="UPA00359">
    <property type="reaction ID" value="UER00478"/>
</dbReference>
<organism evidence="14 15">
    <name type="scientific">Rotaria magnacalcarata</name>
    <dbReference type="NCBI Taxonomy" id="392030"/>
    <lineage>
        <taxon>Eukaryota</taxon>
        <taxon>Metazoa</taxon>
        <taxon>Spiralia</taxon>
        <taxon>Gnathifera</taxon>
        <taxon>Rotifera</taxon>
        <taxon>Eurotatoria</taxon>
        <taxon>Bdelloidea</taxon>
        <taxon>Philodinida</taxon>
        <taxon>Philodinidae</taxon>
        <taxon>Rotaria</taxon>
    </lineage>
</organism>
<evidence type="ECO:0000256" key="10">
    <source>
        <dbReference type="ARBA" id="ARBA00023098"/>
    </source>
</evidence>
<keyword evidence="9" id="KW-0862">Zinc</keyword>
<dbReference type="HAMAP" id="MF_00388">
    <property type="entry name" value="LpxC"/>
    <property type="match status" value="1"/>
</dbReference>
<evidence type="ECO:0000256" key="5">
    <source>
        <dbReference type="ARBA" id="ARBA00022516"/>
    </source>
</evidence>
<dbReference type="Pfam" id="PF03331">
    <property type="entry name" value="LpxC"/>
    <property type="match status" value="1"/>
</dbReference>
<keyword evidence="7" id="KW-0479">Metal-binding</keyword>
<dbReference type="Gene3D" id="3.30.1700.10">
    <property type="entry name" value="lpxc deacetylase, domain 2"/>
    <property type="match status" value="1"/>
</dbReference>
<dbReference type="AlphaFoldDB" id="A0A818Z7L9"/>
<name>A0A818Z7L9_9BILA</name>
<dbReference type="GO" id="GO:2001289">
    <property type="term" value="P:lipid X metabolic process"/>
    <property type="evidence" value="ECO:0007669"/>
    <property type="project" value="UniProtKB-ARBA"/>
</dbReference>
<evidence type="ECO:0000313" key="13">
    <source>
        <dbReference type="EMBL" id="CAF2063259.1"/>
    </source>
</evidence>
<sequence length="285" mass="31675">MQLTIQNPISCFGIGVHSGNKTQVTLKPASKDVGIIFVRTDVSSVDNRIIANYANVFDTSLSTSIKNNADIYVSTIEHLMAAIWGCGIDNLIIEIDGLEVPIMDGSSKPFVFMLECAGLKYLNAPKKYLKLLKEIKVTDSGSEIFACPSDEMMIDLTIDFTSKIIGKQKHTFLAGNNFKDDIANSRTFGFVQDLDYLQSRGLAKGASLDNAIGIDKDIILNHEGLRHDNEFVRHKMLDLMGDLYTTGTHFIGKIDGYKTSHNLNNQFLRKIFSDPYAYTFVDAIL</sequence>
<keyword evidence="8" id="KW-0378">Hydrolase</keyword>
<dbReference type="InterPro" id="IPR015870">
    <property type="entry name" value="UDP-acyl_N-AcGlcN_deAcase_N"/>
</dbReference>
<evidence type="ECO:0000256" key="3">
    <source>
        <dbReference type="ARBA" id="ARBA00006170"/>
    </source>
</evidence>
<reference evidence="14" key="1">
    <citation type="submission" date="2021-02" db="EMBL/GenBank/DDBJ databases">
        <authorList>
            <person name="Nowell W R."/>
        </authorList>
    </citation>
    <scope>NUCLEOTIDE SEQUENCE</scope>
</reference>
<evidence type="ECO:0000256" key="2">
    <source>
        <dbReference type="ARBA" id="ARBA00005002"/>
    </source>
</evidence>
<evidence type="ECO:0000313" key="15">
    <source>
        <dbReference type="Proteomes" id="UP000663842"/>
    </source>
</evidence>
<evidence type="ECO:0000256" key="12">
    <source>
        <dbReference type="ARBA" id="ARBA00024987"/>
    </source>
</evidence>
<evidence type="ECO:0000256" key="8">
    <source>
        <dbReference type="ARBA" id="ARBA00022801"/>
    </source>
</evidence>
<dbReference type="Proteomes" id="UP000663887">
    <property type="component" value="Unassembled WGS sequence"/>
</dbReference>
<gene>
    <name evidence="14" type="ORF">UXM345_LOCUS2763</name>
    <name evidence="13" type="ORF">XDN619_LOCUS10974</name>
</gene>
<dbReference type="EMBL" id="CAJOBF010000171">
    <property type="protein sequence ID" value="CAF3764553.1"/>
    <property type="molecule type" value="Genomic_DNA"/>
</dbReference>
<dbReference type="PANTHER" id="PTHR33694">
    <property type="entry name" value="UDP-3-O-ACYL-N-ACETYLGLUCOSAMINE DEACETYLASE 1, MITOCHONDRIAL-RELATED"/>
    <property type="match status" value="1"/>
</dbReference>
<keyword evidence="5" id="KW-0444">Lipid biosynthesis</keyword>
<dbReference type="GO" id="GO:0103117">
    <property type="term" value="F:UDP-3-O-acyl-N-acetylglucosamine deacetylase activity"/>
    <property type="evidence" value="ECO:0007669"/>
    <property type="project" value="UniProtKB-EC"/>
</dbReference>
<dbReference type="Proteomes" id="UP000663842">
    <property type="component" value="Unassembled WGS sequence"/>
</dbReference>
<keyword evidence="6" id="KW-0441">Lipid A biosynthesis</keyword>
<dbReference type="NCBIfam" id="TIGR00325">
    <property type="entry name" value="lpxC"/>
    <property type="match status" value="1"/>
</dbReference>
<evidence type="ECO:0000256" key="1">
    <source>
        <dbReference type="ARBA" id="ARBA00001947"/>
    </source>
</evidence>
<dbReference type="GO" id="GO:0046872">
    <property type="term" value="F:metal ion binding"/>
    <property type="evidence" value="ECO:0007669"/>
    <property type="project" value="UniProtKB-KW"/>
</dbReference>
<comment type="caution">
    <text evidence="14">The sequence shown here is derived from an EMBL/GenBank/DDBJ whole genome shotgun (WGS) entry which is preliminary data.</text>
</comment>
<comment type="similarity">
    <text evidence="3">Belongs to the LpxC family.</text>
</comment>
<comment type="cofactor">
    <cofactor evidence="1">
        <name>Zn(2+)</name>
        <dbReference type="ChEBI" id="CHEBI:29105"/>
    </cofactor>
</comment>
<evidence type="ECO:0000256" key="4">
    <source>
        <dbReference type="ARBA" id="ARBA00012745"/>
    </source>
</evidence>
<dbReference type="Gene3D" id="3.30.230.20">
    <property type="entry name" value="lpxc deacetylase, domain 1"/>
    <property type="match status" value="1"/>
</dbReference>
<comment type="catalytic activity">
    <reaction evidence="11">
        <text>a UDP-3-O-[(3R)-3-hydroxyacyl]-N-acetyl-alpha-D-glucosamine + H2O = a UDP-3-O-[(3R)-3-hydroxyacyl]-alpha-D-glucosamine + acetate</text>
        <dbReference type="Rhea" id="RHEA:67816"/>
        <dbReference type="ChEBI" id="CHEBI:15377"/>
        <dbReference type="ChEBI" id="CHEBI:30089"/>
        <dbReference type="ChEBI" id="CHEBI:137740"/>
        <dbReference type="ChEBI" id="CHEBI:173225"/>
        <dbReference type="EC" id="3.5.1.108"/>
    </reaction>
</comment>
<dbReference type="InterPro" id="IPR004463">
    <property type="entry name" value="UDP-acyl_GlcNac_deAcase"/>
</dbReference>